<keyword evidence="3" id="KW-1185">Reference proteome</keyword>
<evidence type="ECO:0008006" key="4">
    <source>
        <dbReference type="Google" id="ProtNLM"/>
    </source>
</evidence>
<dbReference type="RefSeq" id="WP_305993767.1">
    <property type="nucleotide sequence ID" value="NZ_JAVAMP010000014.1"/>
</dbReference>
<comment type="caution">
    <text evidence="2">The sequence shown here is derived from an EMBL/GenBank/DDBJ whole genome shotgun (WGS) entry which is preliminary data.</text>
</comment>
<evidence type="ECO:0000313" key="2">
    <source>
        <dbReference type="EMBL" id="MDP5276464.1"/>
    </source>
</evidence>
<dbReference type="EMBL" id="JAVAMP010000014">
    <property type="protein sequence ID" value="MDP5276464.1"/>
    <property type="molecule type" value="Genomic_DNA"/>
</dbReference>
<evidence type="ECO:0000256" key="1">
    <source>
        <dbReference type="SAM" id="SignalP"/>
    </source>
</evidence>
<proteinExistence type="predicted"/>
<keyword evidence="1" id="KW-0732">Signal</keyword>
<gene>
    <name evidence="2" type="ORF">Q5Y73_20425</name>
</gene>
<reference evidence="2 3" key="1">
    <citation type="submission" date="2023-08" db="EMBL/GenBank/DDBJ databases">
        <authorList>
            <person name="Park J.-S."/>
        </authorList>
    </citation>
    <scope>NUCLEOTIDE SEQUENCE [LARGE SCALE GENOMIC DNA]</scope>
    <source>
        <strain evidence="2 3">2205SS18-9</strain>
    </source>
</reference>
<name>A0ABT9J678_9BACL</name>
<dbReference type="Proteomes" id="UP001231941">
    <property type="component" value="Unassembled WGS sequence"/>
</dbReference>
<protein>
    <recommendedName>
        <fullName evidence="4">Copper amine oxidase-like N-terminal domain-containing protein</fullName>
    </recommendedName>
</protein>
<organism evidence="2 3">
    <name type="scientific">Chengkuizengella axinellae</name>
    <dbReference type="NCBI Taxonomy" id="3064388"/>
    <lineage>
        <taxon>Bacteria</taxon>
        <taxon>Bacillati</taxon>
        <taxon>Bacillota</taxon>
        <taxon>Bacilli</taxon>
        <taxon>Bacillales</taxon>
        <taxon>Paenibacillaceae</taxon>
        <taxon>Chengkuizengella</taxon>
    </lineage>
</organism>
<feature type="chain" id="PRO_5046903366" description="Copper amine oxidase-like N-terminal domain-containing protein" evidence="1">
    <location>
        <begin position="27"/>
        <end position="221"/>
    </location>
</feature>
<evidence type="ECO:0000313" key="3">
    <source>
        <dbReference type="Proteomes" id="UP001231941"/>
    </source>
</evidence>
<accession>A0ABT9J678</accession>
<sequence length="221" mass="24332">MKLLSVALAGGLALTSIGVVGTNANANETVSDITESEIEKQLEQYSKEVPGGIETNLSELPQELIDQIKQLPMPENDVVFVNKDETIEIAEYLNDSGIVTVDEMTGEIVVTETGQWLMTLPELLAQLGNDGEDKIIKVSNENALEYIKSLIVKPDVEHKLINSEGEVIVVDSESDGSKTLYLPDGSVLHSKDKYGNVYDGEGNFMHRIVGLEVYYEEYIPR</sequence>
<feature type="signal peptide" evidence="1">
    <location>
        <begin position="1"/>
        <end position="26"/>
    </location>
</feature>